<dbReference type="Proteomes" id="UP001634393">
    <property type="component" value="Unassembled WGS sequence"/>
</dbReference>
<evidence type="ECO:0000259" key="1">
    <source>
        <dbReference type="Pfam" id="PF14111"/>
    </source>
</evidence>
<dbReference type="Pfam" id="PF14111">
    <property type="entry name" value="DUF4283"/>
    <property type="match status" value="1"/>
</dbReference>
<feature type="domain" description="DUF4283" evidence="1">
    <location>
        <begin position="36"/>
        <end position="107"/>
    </location>
</feature>
<proteinExistence type="predicted"/>
<dbReference type="AlphaFoldDB" id="A0ABD3RHP8"/>
<sequence>MDVSDFDFGNKVNLTDVEEGFCMADDDWDQQNSSTDLLLVGKILGNKSLNLDTVGTILSKAWCPVNGVTVNQVGEDRLVFSFKHKLDRKRALEGGPWSYEKRLVVLNSVGPEDNPSQVDLNWCDFIIHIKGLPLGKANKNMVEKICSQMGRFRIGIDVSKPIPRLMKIRNDRGDLIVVSFKFERLPNFCYYCGKLDHMAIHCKNRYDNEEEIKTEDLPYCR</sequence>
<dbReference type="PANTHER" id="PTHR31286">
    <property type="entry name" value="GLYCINE-RICH CELL WALL STRUCTURAL PROTEIN 1.8-LIKE"/>
    <property type="match status" value="1"/>
</dbReference>
<accession>A0ABD3RHP8</accession>
<gene>
    <name evidence="3" type="ORF">ACJIZ3_013723</name>
</gene>
<evidence type="ECO:0000259" key="2">
    <source>
        <dbReference type="Pfam" id="PF14392"/>
    </source>
</evidence>
<evidence type="ECO:0000313" key="3">
    <source>
        <dbReference type="EMBL" id="KAL3812455.1"/>
    </source>
</evidence>
<evidence type="ECO:0000313" key="4">
    <source>
        <dbReference type="Proteomes" id="UP001634393"/>
    </source>
</evidence>
<keyword evidence="4" id="KW-1185">Reference proteome</keyword>
<dbReference type="InterPro" id="IPR040256">
    <property type="entry name" value="At4g02000-like"/>
</dbReference>
<name>A0ABD3RHP8_9LAMI</name>
<protein>
    <recommendedName>
        <fullName evidence="5">CCHC-type domain-containing protein</fullName>
    </recommendedName>
</protein>
<dbReference type="PANTHER" id="PTHR31286:SF178">
    <property type="entry name" value="DUF4283 DOMAIN-CONTAINING PROTEIN"/>
    <property type="match status" value="1"/>
</dbReference>
<dbReference type="InterPro" id="IPR025558">
    <property type="entry name" value="DUF4283"/>
</dbReference>
<dbReference type="EMBL" id="JBJXBP010000008">
    <property type="protein sequence ID" value="KAL3812455.1"/>
    <property type="molecule type" value="Genomic_DNA"/>
</dbReference>
<evidence type="ECO:0008006" key="5">
    <source>
        <dbReference type="Google" id="ProtNLM"/>
    </source>
</evidence>
<comment type="caution">
    <text evidence="3">The sequence shown here is derived from an EMBL/GenBank/DDBJ whole genome shotgun (WGS) entry which is preliminary data.</text>
</comment>
<dbReference type="Pfam" id="PF14392">
    <property type="entry name" value="zf-CCHC_4"/>
    <property type="match status" value="1"/>
</dbReference>
<dbReference type="InterPro" id="IPR025836">
    <property type="entry name" value="Zn_knuckle_CX2CX4HX4C"/>
</dbReference>
<reference evidence="3 4" key="1">
    <citation type="submission" date="2024-12" db="EMBL/GenBank/DDBJ databases">
        <title>The unique morphological basis and parallel evolutionary history of personate flowers in Penstemon.</title>
        <authorList>
            <person name="Depatie T.H."/>
            <person name="Wessinger C.A."/>
        </authorList>
    </citation>
    <scope>NUCLEOTIDE SEQUENCE [LARGE SCALE GENOMIC DNA]</scope>
    <source>
        <strain evidence="3">WTNN_2</strain>
        <tissue evidence="3">Leaf</tissue>
    </source>
</reference>
<organism evidence="3 4">
    <name type="scientific">Penstemon smallii</name>
    <dbReference type="NCBI Taxonomy" id="265156"/>
    <lineage>
        <taxon>Eukaryota</taxon>
        <taxon>Viridiplantae</taxon>
        <taxon>Streptophyta</taxon>
        <taxon>Embryophyta</taxon>
        <taxon>Tracheophyta</taxon>
        <taxon>Spermatophyta</taxon>
        <taxon>Magnoliopsida</taxon>
        <taxon>eudicotyledons</taxon>
        <taxon>Gunneridae</taxon>
        <taxon>Pentapetalae</taxon>
        <taxon>asterids</taxon>
        <taxon>lamiids</taxon>
        <taxon>Lamiales</taxon>
        <taxon>Plantaginaceae</taxon>
        <taxon>Cheloneae</taxon>
        <taxon>Penstemon</taxon>
    </lineage>
</organism>
<feature type="domain" description="Zinc knuckle CX2CX4HX4C" evidence="2">
    <location>
        <begin position="156"/>
        <end position="203"/>
    </location>
</feature>